<dbReference type="PROSITE" id="PS51755">
    <property type="entry name" value="OMPR_PHOB"/>
    <property type="match status" value="1"/>
</dbReference>
<evidence type="ECO:0000313" key="16">
    <source>
        <dbReference type="EMBL" id="MED3563299.1"/>
    </source>
</evidence>
<evidence type="ECO:0000259" key="14">
    <source>
        <dbReference type="PROSITE" id="PS50110"/>
    </source>
</evidence>
<evidence type="ECO:0000256" key="6">
    <source>
        <dbReference type="ARBA" id="ARBA00023026"/>
    </source>
</evidence>
<keyword evidence="3 12" id="KW-0597">Phosphoprotein</keyword>
<dbReference type="InterPro" id="IPR039420">
    <property type="entry name" value="WalR-like"/>
</dbReference>
<name>A0ABU6NBD0_9BACI</name>
<evidence type="ECO:0000256" key="10">
    <source>
        <dbReference type="ARBA" id="ARBA00037471"/>
    </source>
</evidence>
<dbReference type="InterPro" id="IPR036388">
    <property type="entry name" value="WH-like_DNA-bd_sf"/>
</dbReference>
<dbReference type="Proteomes" id="UP001330749">
    <property type="component" value="Unassembled WGS sequence"/>
</dbReference>
<evidence type="ECO:0000256" key="8">
    <source>
        <dbReference type="ARBA" id="ARBA00023159"/>
    </source>
</evidence>
<dbReference type="InterPro" id="IPR001789">
    <property type="entry name" value="Sig_transdc_resp-reg_receiver"/>
</dbReference>
<evidence type="ECO:0000256" key="13">
    <source>
        <dbReference type="PROSITE-ProRule" id="PRU01091"/>
    </source>
</evidence>
<evidence type="ECO:0000256" key="1">
    <source>
        <dbReference type="ARBA" id="ARBA00004496"/>
    </source>
</evidence>
<dbReference type="SUPFAM" id="SSF52172">
    <property type="entry name" value="CheY-like"/>
    <property type="match status" value="1"/>
</dbReference>
<dbReference type="EMBL" id="JARMQG010000160">
    <property type="protein sequence ID" value="MED3563299.1"/>
    <property type="molecule type" value="Genomic_DNA"/>
</dbReference>
<accession>A0ABU6NBD0</accession>
<keyword evidence="7 13" id="KW-0238">DNA-binding</keyword>
<dbReference type="PANTHER" id="PTHR48111">
    <property type="entry name" value="REGULATOR OF RPOS"/>
    <property type="match status" value="1"/>
</dbReference>
<evidence type="ECO:0000256" key="9">
    <source>
        <dbReference type="ARBA" id="ARBA00023163"/>
    </source>
</evidence>
<evidence type="ECO:0000256" key="11">
    <source>
        <dbReference type="ARBA" id="ARBA00039976"/>
    </source>
</evidence>
<dbReference type="InterPro" id="IPR001867">
    <property type="entry name" value="OmpR/PhoB-type_DNA-bd"/>
</dbReference>
<evidence type="ECO:0000256" key="3">
    <source>
        <dbReference type="ARBA" id="ARBA00022553"/>
    </source>
</evidence>
<gene>
    <name evidence="16" type="ORF">P4447_12725</name>
</gene>
<dbReference type="Pfam" id="PF00072">
    <property type="entry name" value="Response_reg"/>
    <property type="match status" value="1"/>
</dbReference>
<keyword evidence="2" id="KW-0963">Cytoplasm</keyword>
<proteinExistence type="predicted"/>
<keyword evidence="9" id="KW-0804">Transcription</keyword>
<evidence type="ECO:0000256" key="5">
    <source>
        <dbReference type="ARBA" id="ARBA00023015"/>
    </source>
</evidence>
<dbReference type="SMART" id="SM00862">
    <property type="entry name" value="Trans_reg_C"/>
    <property type="match status" value="1"/>
</dbReference>
<dbReference type="CDD" id="cd17574">
    <property type="entry name" value="REC_OmpR"/>
    <property type="match status" value="1"/>
</dbReference>
<keyword evidence="8" id="KW-0010">Activator</keyword>
<dbReference type="PANTHER" id="PTHR48111:SF49">
    <property type="entry name" value="HEME RESPONSE REGULATOR HSSR"/>
    <property type="match status" value="1"/>
</dbReference>
<keyword evidence="4" id="KW-0902">Two-component regulatory system</keyword>
<dbReference type="CDD" id="cd00383">
    <property type="entry name" value="trans_reg_C"/>
    <property type="match status" value="1"/>
</dbReference>
<dbReference type="Gene3D" id="3.40.50.2300">
    <property type="match status" value="1"/>
</dbReference>
<keyword evidence="6" id="KW-0843">Virulence</keyword>
<dbReference type="Pfam" id="PF00486">
    <property type="entry name" value="Trans_reg_C"/>
    <property type="match status" value="1"/>
</dbReference>
<dbReference type="SMART" id="SM00448">
    <property type="entry name" value="REC"/>
    <property type="match status" value="1"/>
</dbReference>
<evidence type="ECO:0000256" key="2">
    <source>
        <dbReference type="ARBA" id="ARBA00022490"/>
    </source>
</evidence>
<dbReference type="Gene3D" id="1.10.10.10">
    <property type="entry name" value="Winged helix-like DNA-binding domain superfamily/Winged helix DNA-binding domain"/>
    <property type="match status" value="1"/>
</dbReference>
<organism evidence="16 17">
    <name type="scientific">Bacillus xiapuensis</name>
    <dbReference type="NCBI Taxonomy" id="2014075"/>
    <lineage>
        <taxon>Bacteria</taxon>
        <taxon>Bacillati</taxon>
        <taxon>Bacillota</taxon>
        <taxon>Bacilli</taxon>
        <taxon>Bacillales</taxon>
        <taxon>Bacillaceae</taxon>
        <taxon>Bacillus</taxon>
    </lineage>
</organism>
<dbReference type="InterPro" id="IPR011006">
    <property type="entry name" value="CheY-like_superfamily"/>
</dbReference>
<feature type="DNA-binding region" description="OmpR/PhoB-type" evidence="13">
    <location>
        <begin position="120"/>
        <end position="223"/>
    </location>
</feature>
<keyword evidence="5" id="KW-0805">Transcription regulation</keyword>
<comment type="subcellular location">
    <subcellularLocation>
        <location evidence="1">Cytoplasm</location>
    </subcellularLocation>
</comment>
<dbReference type="Gene3D" id="6.10.250.690">
    <property type="match status" value="1"/>
</dbReference>
<feature type="domain" description="Response regulatory" evidence="14">
    <location>
        <begin position="4"/>
        <end position="117"/>
    </location>
</feature>
<feature type="modified residue" description="4-aspartylphosphate" evidence="12">
    <location>
        <position position="53"/>
    </location>
</feature>
<reference evidence="16 17" key="1">
    <citation type="submission" date="2023-03" db="EMBL/GenBank/DDBJ databases">
        <title>Bacillus Genome Sequencing.</title>
        <authorList>
            <person name="Dunlap C."/>
        </authorList>
    </citation>
    <scope>NUCLEOTIDE SEQUENCE [LARGE SCALE GENOMIC DNA]</scope>
    <source>
        <strain evidence="16 17">B-14544</strain>
    </source>
</reference>
<evidence type="ECO:0000256" key="7">
    <source>
        <dbReference type="ARBA" id="ARBA00023125"/>
    </source>
</evidence>
<protein>
    <recommendedName>
        <fullName evidence="11">Heme response regulator HssR</fullName>
    </recommendedName>
</protein>
<comment type="function">
    <text evidence="10">Member of the two-component regulatory system HssS/HssR involved in intracellular heme homeostasis and tempering of staphylococcal virulence. Phosphorylated HssR binds to a direct repeat sequence within hrtAB promoter and activates the expression of hrtAB, an efflux pump, in response to extracellular heme, hemin, hemoglobin or blood.</text>
</comment>
<evidence type="ECO:0000259" key="15">
    <source>
        <dbReference type="PROSITE" id="PS51755"/>
    </source>
</evidence>
<feature type="domain" description="OmpR/PhoB-type" evidence="15">
    <location>
        <begin position="120"/>
        <end position="223"/>
    </location>
</feature>
<comment type="caution">
    <text evidence="16">The sequence shown here is derived from an EMBL/GenBank/DDBJ whole genome shotgun (WGS) entry which is preliminary data.</text>
</comment>
<evidence type="ECO:0000256" key="4">
    <source>
        <dbReference type="ARBA" id="ARBA00023012"/>
    </source>
</evidence>
<keyword evidence="17" id="KW-1185">Reference proteome</keyword>
<dbReference type="PROSITE" id="PS50110">
    <property type="entry name" value="RESPONSE_REGULATORY"/>
    <property type="match status" value="1"/>
</dbReference>
<sequence>MKPTILIADDDLNIRMVTQLYLEKEGFHTLIASDGKEAINLLETEKIDCAVIDLMMPNIDGWQLCKKIKSYYEIPVLMLTARAESEDVIKGFQIGTDDYVTKPFHPVELVMRVKSLLKRYRVISAGNLIYNHILIDSSSYKVQIMDEVLMLPTKQFELLYMLASHPGKIFTRDELIEKIWGLDYEGDERTVDTHIKKLRKQLKEYEDILQIVTVRGLGYKVEIHHD</sequence>
<evidence type="ECO:0000256" key="12">
    <source>
        <dbReference type="PROSITE-ProRule" id="PRU00169"/>
    </source>
</evidence>
<dbReference type="RefSeq" id="WP_327968337.1">
    <property type="nucleotide sequence ID" value="NZ_JARMQG010000160.1"/>
</dbReference>
<evidence type="ECO:0000313" key="17">
    <source>
        <dbReference type="Proteomes" id="UP001330749"/>
    </source>
</evidence>